<dbReference type="Proteomes" id="UP000537130">
    <property type="component" value="Unassembled WGS sequence"/>
</dbReference>
<protein>
    <submittedName>
        <fullName evidence="3">Fructosamine-3-kinase</fullName>
    </submittedName>
</protein>
<dbReference type="Gene3D" id="3.30.200.20">
    <property type="entry name" value="Phosphorylase Kinase, domain 1"/>
    <property type="match status" value="1"/>
</dbReference>
<dbReference type="InterPro" id="IPR016477">
    <property type="entry name" value="Fructo-/Ketosamine-3-kinase"/>
</dbReference>
<dbReference type="AlphaFoldDB" id="A0A7W4Z6H9"/>
<gene>
    <name evidence="3" type="ORF">FHR99_001157</name>
</gene>
<dbReference type="GO" id="GO:0016301">
    <property type="term" value="F:kinase activity"/>
    <property type="evidence" value="ECO:0007669"/>
    <property type="project" value="UniProtKB-UniRule"/>
</dbReference>
<name>A0A7W4Z6H9_9GAMM</name>
<dbReference type="SUPFAM" id="SSF56112">
    <property type="entry name" value="Protein kinase-like (PK-like)"/>
    <property type="match status" value="1"/>
</dbReference>
<keyword evidence="2 3" id="KW-0418">Kinase</keyword>
<dbReference type="PANTHER" id="PTHR12149">
    <property type="entry name" value="FRUCTOSAMINE 3 KINASE-RELATED PROTEIN"/>
    <property type="match status" value="1"/>
</dbReference>
<sequence>MVFTKINNTPFPDALEAEAIGLKWLRKLLPADVVSVPEVYAVDDTQMKMQQIDAVGQWSDQKAKLLAEGLAAMHRMPQPYYGFEESNYIGLNPQYNQRHCSWGEFFLGERLQVQVSMIEDKEKHRYCEISLGHMGQCLTDYLNEHCSHPSLVHGDLWRGNCLLDAERVWLIDPAVYFADREVDIAMTEFFGGFPSAFIEAYNRHFPLSSEYENKRDIYNLYHALNHYNLFGDSYWGECERGFDAINRL</sequence>
<dbReference type="EMBL" id="JACHWY010000001">
    <property type="protein sequence ID" value="MBB3046921.1"/>
    <property type="molecule type" value="Genomic_DNA"/>
</dbReference>
<evidence type="ECO:0000256" key="2">
    <source>
        <dbReference type="PIRNR" id="PIRNR006221"/>
    </source>
</evidence>
<dbReference type="Pfam" id="PF03881">
    <property type="entry name" value="Fructosamin_kin"/>
    <property type="match status" value="1"/>
</dbReference>
<organism evidence="3 4">
    <name type="scientific">Litorivivens lipolytica</name>
    <dbReference type="NCBI Taxonomy" id="1524264"/>
    <lineage>
        <taxon>Bacteria</taxon>
        <taxon>Pseudomonadati</taxon>
        <taxon>Pseudomonadota</taxon>
        <taxon>Gammaproteobacteria</taxon>
        <taxon>Litorivivens</taxon>
    </lineage>
</organism>
<keyword evidence="4" id="KW-1185">Reference proteome</keyword>
<dbReference type="Gene3D" id="3.90.1200.10">
    <property type="match status" value="1"/>
</dbReference>
<evidence type="ECO:0000313" key="4">
    <source>
        <dbReference type="Proteomes" id="UP000537130"/>
    </source>
</evidence>
<dbReference type="PIRSF" id="PIRSF006221">
    <property type="entry name" value="Ketosamine-3-kinase"/>
    <property type="match status" value="1"/>
</dbReference>
<comment type="caution">
    <text evidence="3">The sequence shown here is derived from an EMBL/GenBank/DDBJ whole genome shotgun (WGS) entry which is preliminary data.</text>
</comment>
<accession>A0A7W4Z6H9</accession>
<comment type="similarity">
    <text evidence="1 2">Belongs to the fructosamine kinase family.</text>
</comment>
<keyword evidence="2" id="KW-0808">Transferase</keyword>
<dbReference type="PANTHER" id="PTHR12149:SF8">
    <property type="entry name" value="PROTEIN-RIBULOSAMINE 3-KINASE"/>
    <property type="match status" value="1"/>
</dbReference>
<reference evidence="3 4" key="1">
    <citation type="submission" date="2020-08" db="EMBL/GenBank/DDBJ databases">
        <title>Genomic Encyclopedia of Type Strains, Phase III (KMG-III): the genomes of soil and plant-associated and newly described type strains.</title>
        <authorList>
            <person name="Whitman W."/>
        </authorList>
    </citation>
    <scope>NUCLEOTIDE SEQUENCE [LARGE SCALE GENOMIC DNA]</scope>
    <source>
        <strain evidence="3 4">CECT 8654</strain>
    </source>
</reference>
<evidence type="ECO:0000256" key="1">
    <source>
        <dbReference type="ARBA" id="ARBA00009460"/>
    </source>
</evidence>
<dbReference type="InterPro" id="IPR011009">
    <property type="entry name" value="Kinase-like_dom_sf"/>
</dbReference>
<evidence type="ECO:0000313" key="3">
    <source>
        <dbReference type="EMBL" id="MBB3046921.1"/>
    </source>
</evidence>
<proteinExistence type="inferred from homology"/>